<proteinExistence type="predicted"/>
<organism evidence="1 2">
    <name type="scientific">Mesorhizobium hungaricum</name>
    <dbReference type="NCBI Taxonomy" id="1566387"/>
    <lineage>
        <taxon>Bacteria</taxon>
        <taxon>Pseudomonadati</taxon>
        <taxon>Pseudomonadota</taxon>
        <taxon>Alphaproteobacteria</taxon>
        <taxon>Hyphomicrobiales</taxon>
        <taxon>Phyllobacteriaceae</taxon>
        <taxon>Mesorhizobium</taxon>
    </lineage>
</organism>
<comment type="caution">
    <text evidence="1">The sequence shown here is derived from an EMBL/GenBank/DDBJ whole genome shotgun (WGS) entry which is preliminary data.</text>
</comment>
<dbReference type="Proteomes" id="UP000094412">
    <property type="component" value="Unassembled WGS sequence"/>
</dbReference>
<gene>
    <name evidence="1" type="ORF">QV13_08540</name>
</gene>
<evidence type="ECO:0000313" key="2">
    <source>
        <dbReference type="Proteomes" id="UP000094412"/>
    </source>
</evidence>
<accession>A0A1C2E110</accession>
<keyword evidence="2" id="KW-1185">Reference proteome</keyword>
<evidence type="ECO:0000313" key="1">
    <source>
        <dbReference type="EMBL" id="OCX20710.1"/>
    </source>
</evidence>
<dbReference type="OrthoDB" id="8040276at2"/>
<dbReference type="EMBL" id="MDEO01000029">
    <property type="protein sequence ID" value="OCX20710.1"/>
    <property type="molecule type" value="Genomic_DNA"/>
</dbReference>
<dbReference type="AlphaFoldDB" id="A0A1C2E110"/>
<reference evidence="1 2" key="1">
    <citation type="submission" date="2016-08" db="EMBL/GenBank/DDBJ databases">
        <title>Whole genome sequence of Mesorhizobium sp. strain UASWS1009 isolated from industrial sewage.</title>
        <authorList>
            <person name="Crovadore J."/>
            <person name="Calmin G."/>
            <person name="Chablais R."/>
            <person name="Cochard B."/>
            <person name="Lefort F."/>
        </authorList>
    </citation>
    <scope>NUCLEOTIDE SEQUENCE [LARGE SCALE GENOMIC DNA]</scope>
    <source>
        <strain evidence="1 2">UASWS1009</strain>
    </source>
</reference>
<name>A0A1C2E110_9HYPH</name>
<protein>
    <submittedName>
        <fullName evidence="1">Uncharacterized protein</fullName>
    </submittedName>
</protein>
<dbReference type="RefSeq" id="WP_065997617.1">
    <property type="nucleotide sequence ID" value="NZ_MDEO01000029.1"/>
</dbReference>
<sequence>MDRLANNAEGKQAVLRALAVLYPWMQPFFSRPVRDYACRLFDPPVSKALPDCRVVAFNKLLHVIRKAAIRNRLPDETVAQICRDFENRRVLQTGPHLLLILEPEACYTHAFSLLGLAAHGCSTYVSYAVSTVSLVESSRKGPGWLTVDGKAVNIFGLSRSRMIGYGLLTALGPYRFELVPVEPEASSEALAQLRDLLPPTQFEKPARAIKAANIALWPKMFGNNCAFLQIDDEDVADLVVDHLSDETSWLHRRLLGNPKVASGILEGIDHLAAGPWAGWLARGTDFFWFYENGKRMPLRLSGEDLVHHAGGAAVVRFTASEIIGGLLNRSLIPNMVLAFLVLAILPGVRVLGGSRQPIYYPLIRYVVSRASEAAGIDADLQHSLATDDVPGAWGHRVIERNEELFDLFKAAGTTSIGAILERLGNIALTEACGGMSGFVRDLSWRDLWRRLEAEKLAAADPQWALA</sequence>